<sequence>MIYGHAGQYLMVDCGMGFLSLPNEITQTQRVVPDISPLLSQKNRLQGIVITHGHEDHLGALVHVWPQLQVPIYASAFSAALIERKFAQAELDISRFLYTIATLNPVTVGFFEVQWLPVTHSIVQSHSLQISTALGTVLHTADWKMDANPLLEAPFSFKPFGHIKNLVALIGDSTNALKPGKTPSESACFADLLETVQQQPYRVVVSCFSSNLARLITLARVAKASGRYFAVMGRAMEQMLSLAKAHGYWPADLQALSPYELGYLPRHEVMLITTGSQGEPNSGLWRLARNNSRFMGLEAEDCIIFSANKIPDNLVRIQNLIQAFKLQGITVIHAEEYKDKHLHVSGHPSQQDIVELYQHLKPPLVIPVHGEAIHLQAHAQLIKEHQLAQTVLLGENGDLFQIIPSGKVIKNRVEVGLISI</sequence>
<dbReference type="Gene3D" id="3.40.50.10710">
    <property type="entry name" value="Metallo-hydrolase/oxidoreductase"/>
    <property type="match status" value="1"/>
</dbReference>
<evidence type="ECO:0000256" key="2">
    <source>
        <dbReference type="ARBA" id="ARBA00022723"/>
    </source>
</evidence>
<reference evidence="9" key="1">
    <citation type="submission" date="2019-11" db="EMBL/GenBank/DDBJ databases">
        <title>Isolation and characterization of two novel species in the genus Thiomicrorhabdus.</title>
        <authorList>
            <person name="Mochizuki J."/>
            <person name="Kojima H."/>
            <person name="Fukui M."/>
        </authorList>
    </citation>
    <scope>NUCLEOTIDE SEQUENCE [LARGE SCALE GENOMIC DNA]</scope>
    <source>
        <strain evidence="9">AkT22</strain>
    </source>
</reference>
<keyword evidence="4" id="KW-0862">Zinc</keyword>
<evidence type="ECO:0000313" key="8">
    <source>
        <dbReference type="EMBL" id="BBP43461.1"/>
    </source>
</evidence>
<evidence type="ECO:0000259" key="7">
    <source>
        <dbReference type="SMART" id="SM00849"/>
    </source>
</evidence>
<dbReference type="KEGG" id="tzo:THMIRHAT_12070"/>
<dbReference type="InterPro" id="IPR042173">
    <property type="entry name" value="RNase_J_2"/>
</dbReference>
<name>A0A6F8PMW9_9GAMM</name>
<dbReference type="Pfam" id="PF12706">
    <property type="entry name" value="Lactamase_B_2"/>
    <property type="match status" value="1"/>
</dbReference>
<dbReference type="GO" id="GO:0046872">
    <property type="term" value="F:metal ion binding"/>
    <property type="evidence" value="ECO:0007669"/>
    <property type="project" value="UniProtKB-KW"/>
</dbReference>
<dbReference type="Gene3D" id="3.60.15.10">
    <property type="entry name" value="Ribonuclease Z/Hydroxyacylglutathione hydrolase-like"/>
    <property type="match status" value="1"/>
</dbReference>
<proteinExistence type="predicted"/>
<evidence type="ECO:0000313" key="9">
    <source>
        <dbReference type="Proteomes" id="UP000501466"/>
    </source>
</evidence>
<feature type="domain" description="Metallo-beta-lactamase" evidence="7">
    <location>
        <begin position="1"/>
        <end position="181"/>
    </location>
</feature>
<dbReference type="Proteomes" id="UP000501466">
    <property type="component" value="Chromosome"/>
</dbReference>
<dbReference type="AlphaFoldDB" id="A0A6F8PMW9"/>
<evidence type="ECO:0000256" key="6">
    <source>
        <dbReference type="ARBA" id="ARBA00022884"/>
    </source>
</evidence>
<dbReference type="InterPro" id="IPR011108">
    <property type="entry name" value="RMMBL"/>
</dbReference>
<keyword evidence="6" id="KW-0694">RNA-binding</keyword>
<dbReference type="GO" id="GO:0003723">
    <property type="term" value="F:RNA binding"/>
    <property type="evidence" value="ECO:0007669"/>
    <property type="project" value="UniProtKB-KW"/>
</dbReference>
<evidence type="ECO:0000256" key="3">
    <source>
        <dbReference type="ARBA" id="ARBA00022801"/>
    </source>
</evidence>
<keyword evidence="1" id="KW-0540">Nuclease</keyword>
<accession>A0A6F8PMW9</accession>
<keyword evidence="9" id="KW-1185">Reference proteome</keyword>
<dbReference type="InterPro" id="IPR055132">
    <property type="entry name" value="RNase_J_b_CASP"/>
</dbReference>
<dbReference type="PANTHER" id="PTHR43694:SF1">
    <property type="entry name" value="RIBONUCLEASE J"/>
    <property type="match status" value="1"/>
</dbReference>
<dbReference type="EMBL" id="AP021888">
    <property type="protein sequence ID" value="BBP43461.1"/>
    <property type="molecule type" value="Genomic_DNA"/>
</dbReference>
<gene>
    <name evidence="8" type="ORF">THMIRHAT_12070</name>
</gene>
<keyword evidence="3" id="KW-0378">Hydrolase</keyword>
<organism evidence="8 9">
    <name type="scientific">Thiosulfativibrio zosterae</name>
    <dbReference type="NCBI Taxonomy" id="2675053"/>
    <lineage>
        <taxon>Bacteria</taxon>
        <taxon>Pseudomonadati</taxon>
        <taxon>Pseudomonadota</taxon>
        <taxon>Gammaproteobacteria</taxon>
        <taxon>Thiotrichales</taxon>
        <taxon>Piscirickettsiaceae</taxon>
        <taxon>Thiosulfativibrio</taxon>
    </lineage>
</organism>
<dbReference type="InterPro" id="IPR036866">
    <property type="entry name" value="RibonucZ/Hydroxyglut_hydro"/>
</dbReference>
<protein>
    <recommendedName>
        <fullName evidence="7">Metallo-beta-lactamase domain-containing protein</fullName>
    </recommendedName>
</protein>
<dbReference type="InterPro" id="IPR001279">
    <property type="entry name" value="Metallo-B-lactamas"/>
</dbReference>
<evidence type="ECO:0000256" key="1">
    <source>
        <dbReference type="ARBA" id="ARBA00022722"/>
    </source>
</evidence>
<dbReference type="SUPFAM" id="SSF56281">
    <property type="entry name" value="Metallo-hydrolase/oxidoreductase"/>
    <property type="match status" value="1"/>
</dbReference>
<dbReference type="Pfam" id="PF22505">
    <property type="entry name" value="RNase_J_b_CASP"/>
    <property type="match status" value="1"/>
</dbReference>
<keyword evidence="2" id="KW-0479">Metal-binding</keyword>
<keyword evidence="5" id="KW-0269">Exonuclease</keyword>
<dbReference type="PANTHER" id="PTHR43694">
    <property type="entry name" value="RIBONUCLEASE J"/>
    <property type="match status" value="1"/>
</dbReference>
<evidence type="ECO:0000256" key="4">
    <source>
        <dbReference type="ARBA" id="ARBA00022833"/>
    </source>
</evidence>
<dbReference type="Pfam" id="PF07521">
    <property type="entry name" value="RMMBL"/>
    <property type="match status" value="1"/>
</dbReference>
<dbReference type="GO" id="GO:0004527">
    <property type="term" value="F:exonuclease activity"/>
    <property type="evidence" value="ECO:0007669"/>
    <property type="project" value="UniProtKB-KW"/>
</dbReference>
<dbReference type="SMART" id="SM00849">
    <property type="entry name" value="Lactamase_B"/>
    <property type="match status" value="1"/>
</dbReference>
<evidence type="ECO:0000256" key="5">
    <source>
        <dbReference type="ARBA" id="ARBA00022839"/>
    </source>
</evidence>